<gene>
    <name evidence="8" type="ORF">CLV39_0392</name>
</gene>
<dbReference type="OrthoDB" id="9334at2"/>
<feature type="domain" description="Sigma-54 factor interaction" evidence="6">
    <location>
        <begin position="150"/>
        <end position="379"/>
    </location>
</feature>
<evidence type="ECO:0000313" key="9">
    <source>
        <dbReference type="Proteomes" id="UP000280842"/>
    </source>
</evidence>
<proteinExistence type="predicted"/>
<dbReference type="Proteomes" id="UP000280842">
    <property type="component" value="Unassembled WGS sequence"/>
</dbReference>
<dbReference type="PROSITE" id="PS00676">
    <property type="entry name" value="SIGMA54_INTERACT_2"/>
    <property type="match status" value="1"/>
</dbReference>
<keyword evidence="3" id="KW-0805">Transcription regulation</keyword>
<dbReference type="InterPro" id="IPR002197">
    <property type="entry name" value="HTH_Fis"/>
</dbReference>
<dbReference type="InterPro" id="IPR027417">
    <property type="entry name" value="P-loop_NTPase"/>
</dbReference>
<dbReference type="InterPro" id="IPR011006">
    <property type="entry name" value="CheY-like_superfamily"/>
</dbReference>
<dbReference type="Gene3D" id="3.40.50.2300">
    <property type="match status" value="1"/>
</dbReference>
<dbReference type="Pfam" id="PF00072">
    <property type="entry name" value="Response_reg"/>
    <property type="match status" value="1"/>
</dbReference>
<dbReference type="PROSITE" id="PS00675">
    <property type="entry name" value="SIGMA54_INTERACT_1"/>
    <property type="match status" value="1"/>
</dbReference>
<dbReference type="Pfam" id="PF00158">
    <property type="entry name" value="Sigma54_activat"/>
    <property type="match status" value="1"/>
</dbReference>
<dbReference type="Gene3D" id="3.40.50.300">
    <property type="entry name" value="P-loop containing nucleotide triphosphate hydrolases"/>
    <property type="match status" value="1"/>
</dbReference>
<dbReference type="PRINTS" id="PR01590">
    <property type="entry name" value="HTHFIS"/>
</dbReference>
<evidence type="ECO:0000256" key="3">
    <source>
        <dbReference type="ARBA" id="ARBA00023015"/>
    </source>
</evidence>
<dbReference type="InterPro" id="IPR003593">
    <property type="entry name" value="AAA+_ATPase"/>
</dbReference>
<dbReference type="Pfam" id="PF25601">
    <property type="entry name" value="AAA_lid_14"/>
    <property type="match status" value="1"/>
</dbReference>
<sequence length="466" mass="53938">MKYRGKILIVDDEEDILILFKEILEDEGYKVDTTTSAKEGLKILEENIYELVLSDMKMPEMTGEQFLEELRKFNKFTSFVIMTAYGTINNAVECMKKGAFHYLTKPIDFNDPKVWKIIEEAVEKSKILQEKMKLEEELNKIKNKTNLDYIITQNKQMLDIINYVKKVAPTDFTILITGESGTGKELFAKAIHDLSLRKDKKFLPINCANISPDIMEAEFFGYKKGAFTGADTDRKGLFEQAEGGTVFLDEIGEIPTSIQAKLLRFLQDKEVRKIGDTESKKVDVRIIAATNKNLTKLVKEGKFREDLYHRLTSFHVHLPPLRERKEDIPILVFHFINKFNEKLNKNIKGITPEALEILLNYEWEGNVRQLANIINQACVFAEDYIDVKDLPEEIKNTEKTDFIFDYNKAKEKYQKSFMTTYLKVLLSITKGNISKAARMANIERQSLQKLLKKYGVNPEEFRKTNV</sequence>
<dbReference type="InterPro" id="IPR025662">
    <property type="entry name" value="Sigma_54_int_dom_ATP-bd_1"/>
</dbReference>
<dbReference type="GO" id="GO:0000160">
    <property type="term" value="P:phosphorelay signal transduction system"/>
    <property type="evidence" value="ECO:0007669"/>
    <property type="project" value="InterPro"/>
</dbReference>
<dbReference type="GO" id="GO:0005524">
    <property type="term" value="F:ATP binding"/>
    <property type="evidence" value="ECO:0007669"/>
    <property type="project" value="UniProtKB-KW"/>
</dbReference>
<dbReference type="EMBL" id="REFO01000010">
    <property type="protein sequence ID" value="RMA97765.1"/>
    <property type="molecule type" value="Genomic_DNA"/>
</dbReference>
<dbReference type="GO" id="GO:0006355">
    <property type="term" value="P:regulation of DNA-templated transcription"/>
    <property type="evidence" value="ECO:0007669"/>
    <property type="project" value="InterPro"/>
</dbReference>
<dbReference type="GO" id="GO:0043565">
    <property type="term" value="F:sequence-specific DNA binding"/>
    <property type="evidence" value="ECO:0007669"/>
    <property type="project" value="InterPro"/>
</dbReference>
<dbReference type="PANTHER" id="PTHR32071:SF119">
    <property type="entry name" value="SIGMA L-DEPENDENT TRANSCRIPTIONAL REGULATOR YPLP-RELATED"/>
    <property type="match status" value="1"/>
</dbReference>
<dbReference type="InterPro" id="IPR002078">
    <property type="entry name" value="Sigma_54_int"/>
</dbReference>
<evidence type="ECO:0000256" key="4">
    <source>
        <dbReference type="ARBA" id="ARBA00023163"/>
    </source>
</evidence>
<feature type="domain" description="Response regulatory" evidence="7">
    <location>
        <begin position="6"/>
        <end position="120"/>
    </location>
</feature>
<dbReference type="FunFam" id="3.40.50.300:FF:000006">
    <property type="entry name" value="DNA-binding transcriptional regulator NtrC"/>
    <property type="match status" value="1"/>
</dbReference>
<dbReference type="SUPFAM" id="SSF46689">
    <property type="entry name" value="Homeodomain-like"/>
    <property type="match status" value="1"/>
</dbReference>
<evidence type="ECO:0000313" key="8">
    <source>
        <dbReference type="EMBL" id="RMA97765.1"/>
    </source>
</evidence>
<dbReference type="Gene3D" id="1.10.8.60">
    <property type="match status" value="1"/>
</dbReference>
<organism evidence="8 9">
    <name type="scientific">Hydrogenothermus marinus</name>
    <dbReference type="NCBI Taxonomy" id="133270"/>
    <lineage>
        <taxon>Bacteria</taxon>
        <taxon>Pseudomonadati</taxon>
        <taxon>Aquificota</taxon>
        <taxon>Aquificia</taxon>
        <taxon>Aquificales</taxon>
        <taxon>Hydrogenothermaceae</taxon>
        <taxon>Hydrogenothermus</taxon>
    </lineage>
</organism>
<keyword evidence="9" id="KW-1185">Reference proteome</keyword>
<evidence type="ECO:0000256" key="5">
    <source>
        <dbReference type="PROSITE-ProRule" id="PRU00169"/>
    </source>
</evidence>
<keyword evidence="8" id="KW-0238">DNA-binding</keyword>
<feature type="modified residue" description="4-aspartylphosphate" evidence="5">
    <location>
        <position position="55"/>
    </location>
</feature>
<evidence type="ECO:0000256" key="1">
    <source>
        <dbReference type="ARBA" id="ARBA00022741"/>
    </source>
</evidence>
<keyword evidence="1" id="KW-0547">Nucleotide-binding</keyword>
<dbReference type="InterPro" id="IPR058031">
    <property type="entry name" value="AAA_lid_NorR"/>
</dbReference>
<dbReference type="SMART" id="SM00382">
    <property type="entry name" value="AAA"/>
    <property type="match status" value="1"/>
</dbReference>
<dbReference type="PROSITE" id="PS50110">
    <property type="entry name" value="RESPONSE_REGULATORY"/>
    <property type="match status" value="1"/>
</dbReference>
<accession>A0A3M0BTA8</accession>
<dbReference type="InterPro" id="IPR001789">
    <property type="entry name" value="Sig_transdc_resp-reg_receiver"/>
</dbReference>
<evidence type="ECO:0000256" key="2">
    <source>
        <dbReference type="ARBA" id="ARBA00022840"/>
    </source>
</evidence>
<dbReference type="InterPro" id="IPR009057">
    <property type="entry name" value="Homeodomain-like_sf"/>
</dbReference>
<keyword evidence="5" id="KW-0597">Phosphoprotein</keyword>
<dbReference type="PANTHER" id="PTHR32071">
    <property type="entry name" value="TRANSCRIPTIONAL REGULATORY PROTEIN"/>
    <property type="match status" value="1"/>
</dbReference>
<name>A0A3M0BTA8_9AQUI</name>
<dbReference type="AlphaFoldDB" id="A0A3M0BTA8"/>
<dbReference type="SUPFAM" id="SSF52540">
    <property type="entry name" value="P-loop containing nucleoside triphosphate hydrolases"/>
    <property type="match status" value="1"/>
</dbReference>
<dbReference type="SMART" id="SM00448">
    <property type="entry name" value="REC"/>
    <property type="match status" value="1"/>
</dbReference>
<dbReference type="PROSITE" id="PS50045">
    <property type="entry name" value="SIGMA54_INTERACT_4"/>
    <property type="match status" value="1"/>
</dbReference>
<reference evidence="8 9" key="1">
    <citation type="submission" date="2018-10" db="EMBL/GenBank/DDBJ databases">
        <title>Genomic Encyclopedia of Archaeal and Bacterial Type Strains, Phase II (KMG-II): from individual species to whole genera.</title>
        <authorList>
            <person name="Goeker M."/>
        </authorList>
    </citation>
    <scope>NUCLEOTIDE SEQUENCE [LARGE SCALE GENOMIC DNA]</scope>
    <source>
        <strain evidence="8 9">VM1</strain>
    </source>
</reference>
<protein>
    <submittedName>
        <fullName evidence="8">DNA-binding NtrC family response regulator</fullName>
    </submittedName>
</protein>
<comment type="caution">
    <text evidence="8">The sequence shown here is derived from an EMBL/GenBank/DDBJ whole genome shotgun (WGS) entry which is preliminary data.</text>
</comment>
<dbReference type="Gene3D" id="1.10.10.60">
    <property type="entry name" value="Homeodomain-like"/>
    <property type="match status" value="1"/>
</dbReference>
<evidence type="ECO:0000259" key="7">
    <source>
        <dbReference type="PROSITE" id="PS50110"/>
    </source>
</evidence>
<dbReference type="InterPro" id="IPR025943">
    <property type="entry name" value="Sigma_54_int_dom_ATP-bd_2"/>
</dbReference>
<evidence type="ECO:0000259" key="6">
    <source>
        <dbReference type="PROSITE" id="PS50045"/>
    </source>
</evidence>
<keyword evidence="2" id="KW-0067">ATP-binding</keyword>
<keyword evidence="4" id="KW-0804">Transcription</keyword>
<dbReference type="CDD" id="cd00009">
    <property type="entry name" value="AAA"/>
    <property type="match status" value="1"/>
</dbReference>
<dbReference type="RefSeq" id="WP_121922533.1">
    <property type="nucleotide sequence ID" value="NZ_REFO01000010.1"/>
</dbReference>
<dbReference type="SUPFAM" id="SSF52172">
    <property type="entry name" value="CheY-like"/>
    <property type="match status" value="1"/>
</dbReference>